<dbReference type="AlphaFoldDB" id="A0A1X7E6P2"/>
<dbReference type="OrthoDB" id="6398207at2"/>
<protein>
    <submittedName>
        <fullName evidence="4">Multimeric flavodoxin WrbA</fullName>
    </submittedName>
</protein>
<dbReference type="Gene3D" id="3.40.50.360">
    <property type="match status" value="1"/>
</dbReference>
<evidence type="ECO:0000256" key="2">
    <source>
        <dbReference type="ARBA" id="ARBA00022643"/>
    </source>
</evidence>
<dbReference type="SUPFAM" id="SSF52218">
    <property type="entry name" value="Flavoproteins"/>
    <property type="match status" value="1"/>
</dbReference>
<accession>A0A1X7E6P2</accession>
<dbReference type="InterPro" id="IPR051796">
    <property type="entry name" value="ISF_SsuE-like"/>
</dbReference>
<keyword evidence="2" id="KW-0288">FMN</keyword>
<dbReference type="Proteomes" id="UP000192906">
    <property type="component" value="Unassembled WGS sequence"/>
</dbReference>
<feature type="domain" description="NADPH-dependent FMN reductase-like" evidence="3">
    <location>
        <begin position="1"/>
        <end position="133"/>
    </location>
</feature>
<dbReference type="STRING" id="1519643.SAMN06295933_2725"/>
<reference evidence="5" key="1">
    <citation type="submission" date="2017-04" db="EMBL/GenBank/DDBJ databases">
        <authorList>
            <person name="Varghese N."/>
            <person name="Submissions S."/>
        </authorList>
    </citation>
    <scope>NUCLEOTIDE SEQUENCE [LARGE SCALE GENOMIC DNA]</scope>
    <source>
        <strain evidence="5">K3S</strain>
    </source>
</reference>
<evidence type="ECO:0000313" key="4">
    <source>
        <dbReference type="EMBL" id="SMF28574.1"/>
    </source>
</evidence>
<evidence type="ECO:0000256" key="1">
    <source>
        <dbReference type="ARBA" id="ARBA00022630"/>
    </source>
</evidence>
<proteinExistence type="predicted"/>
<dbReference type="GO" id="GO:0016491">
    <property type="term" value="F:oxidoreductase activity"/>
    <property type="evidence" value="ECO:0007669"/>
    <property type="project" value="InterPro"/>
</dbReference>
<dbReference type="Pfam" id="PF03358">
    <property type="entry name" value="FMN_red"/>
    <property type="match status" value="1"/>
</dbReference>
<name>A0A1X7E6P2_9BACT</name>
<keyword evidence="1" id="KW-0285">Flavoprotein</keyword>
<dbReference type="PANTHER" id="PTHR43278:SF2">
    <property type="entry name" value="IRON-SULFUR FLAVOPROTEIN"/>
    <property type="match status" value="1"/>
</dbReference>
<dbReference type="PANTHER" id="PTHR43278">
    <property type="entry name" value="NAD(P)H-DEPENDENT FMN-CONTAINING OXIDOREDUCTASE YWQN-RELATED"/>
    <property type="match status" value="1"/>
</dbReference>
<dbReference type="EMBL" id="FWZU01000004">
    <property type="protein sequence ID" value="SMF28574.1"/>
    <property type="molecule type" value="Genomic_DNA"/>
</dbReference>
<gene>
    <name evidence="4" type="ORF">SAMN06295933_2725</name>
</gene>
<dbReference type="InterPro" id="IPR005025">
    <property type="entry name" value="FMN_Rdtase-like_dom"/>
</dbReference>
<dbReference type="InterPro" id="IPR029039">
    <property type="entry name" value="Flavoprotein-like_sf"/>
</dbReference>
<evidence type="ECO:0000259" key="3">
    <source>
        <dbReference type="Pfam" id="PF03358"/>
    </source>
</evidence>
<dbReference type="RefSeq" id="WP_085103117.1">
    <property type="nucleotide sequence ID" value="NZ_FWZU01000004.1"/>
</dbReference>
<sequence length="188" mass="21331">MEIVSLLGSPRKKGNSTQMAEIVASALEDKGNRVTRYFLNSLDFRGCQACGACKNKSEICILKDDLTPVLDAVKKADVIMMATPVYWGDISAQLKKFIDRTYSYLMPDFAEKEVKHRLPRGKKLVFIQSQGGPEEMFTELFDRYNTFFEMLNFFEETHVLRGGELNELGALKSREDLIQDAMAIAEKL</sequence>
<evidence type="ECO:0000313" key="5">
    <source>
        <dbReference type="Proteomes" id="UP000192906"/>
    </source>
</evidence>
<keyword evidence="5" id="KW-1185">Reference proteome</keyword>
<organism evidence="4 5">
    <name type="scientific">Desulfovibrio gilichinskyi</name>
    <dbReference type="NCBI Taxonomy" id="1519643"/>
    <lineage>
        <taxon>Bacteria</taxon>
        <taxon>Pseudomonadati</taxon>
        <taxon>Thermodesulfobacteriota</taxon>
        <taxon>Desulfovibrionia</taxon>
        <taxon>Desulfovibrionales</taxon>
        <taxon>Desulfovibrionaceae</taxon>
        <taxon>Desulfovibrio</taxon>
    </lineage>
</organism>